<evidence type="ECO:0000313" key="4">
    <source>
        <dbReference type="EMBL" id="TGN26652.1"/>
    </source>
</evidence>
<name>A0A4Z1BS81_9FLAO</name>
<feature type="transmembrane region" description="Helical" evidence="1">
    <location>
        <begin position="126"/>
        <end position="146"/>
    </location>
</feature>
<feature type="transmembrane region" description="Helical" evidence="1">
    <location>
        <begin position="222"/>
        <end position="243"/>
    </location>
</feature>
<keyword evidence="1" id="KW-0472">Membrane</keyword>
<feature type="transmembrane region" description="Helical" evidence="1">
    <location>
        <begin position="189"/>
        <end position="210"/>
    </location>
</feature>
<feature type="domain" description="DUF6311" evidence="2">
    <location>
        <begin position="14"/>
        <end position="417"/>
    </location>
</feature>
<feature type="transmembrane region" description="Helical" evidence="1">
    <location>
        <begin position="398"/>
        <end position="414"/>
    </location>
</feature>
<sequence length="826" mass="95932">MTNKTYYPYILIIILSLIVYIFTYGFHTLLPSNVGWLLNARHDWGQHYLGWAFYRNSNWTFPLGTISDWYYPMGTNVGLTDSIPLLALIFKLFSPVLGNDFQYFGIWLLSCFILNGVFAYKIFKYLNINIVLNFILVLFVITNPVLIYRGLHPALCAQWLILASIYLYIKEPHSNKEAFSLSFKQSILILLSGLIHPYLTFIVAGFAIILPFKNFFVYKSISIKKALITTLITFTLLIINWYIVGLIGNSNSEVNNGYGLYSWNFNSFFNPDGFSTFLPQLKQVNPAQYEGYSYLGLGMLILIPFSIILLVYRISISKINENNKKSFYLFLLWLIPLTLFGITNNITYNDKEIFTYPIPDIFIKLGNIFRATSRFIWLLYYTVFLSILIIFAKSKINNVVKIVTFSILLCIQLYDTKTLFTFRNLKNGGYQPPLTEEKWTQVFKEFDHIIPFPIYEWKTLNHYDYQDFGYLAAKNNKTITNAYVARTNTEGETEFKNKVISNLYNNKLEPNSVYITSEENLKNFIIPILSKSVKIVIIDNYFVIYPANKHINISQSIEDKNRLDKALTKLKPNTFIKTKETFVPVKDDIDYYFEYLEPNTNFINLKGWVVDKQSNNNMKDSIYIVLRDKNDFYISKTDNYLRNDIGLKYNNKNLENAGFESIILTKNLSKGISVNYGILIKTATGLKKYVETDQLITIGNNAIENPKLTQVNLSTDPFFLSIDKIEIKKNIVMIFGWSANESIDNENVKKEIILLKDKTFYKINTNPYKRDDVVSLNRNLKNANYSGFIVNFYIDDLPKGDYKIGIRLTKDDKTFTQMSDKTFTIK</sequence>
<reference evidence="4 5" key="1">
    <citation type="submission" date="2019-03" db="EMBL/GenBank/DDBJ databases">
        <title>Empedobacter tilapiae sp. nov., isolated from an intestine of Nile tilapia Oreochromis niloticus.</title>
        <authorList>
            <person name="Kim Y.-O."/>
            <person name="Yoon J.-H."/>
        </authorList>
    </citation>
    <scope>NUCLEOTIDE SEQUENCE [LARGE SCALE GENOMIC DNA]</scope>
    <source>
        <strain evidence="4 5">MRS2</strain>
    </source>
</reference>
<evidence type="ECO:0008006" key="6">
    <source>
        <dbReference type="Google" id="ProtNLM"/>
    </source>
</evidence>
<evidence type="ECO:0000259" key="2">
    <source>
        <dbReference type="Pfam" id="PF19830"/>
    </source>
</evidence>
<proteinExistence type="predicted"/>
<organism evidence="4 5">
    <name type="scientific">Empedobacter tilapiae</name>
    <dbReference type="NCBI Taxonomy" id="2491114"/>
    <lineage>
        <taxon>Bacteria</taxon>
        <taxon>Pseudomonadati</taxon>
        <taxon>Bacteroidota</taxon>
        <taxon>Flavobacteriia</taxon>
        <taxon>Flavobacteriales</taxon>
        <taxon>Weeksellaceae</taxon>
        <taxon>Empedobacter</taxon>
    </lineage>
</organism>
<dbReference type="Pfam" id="PF25853">
    <property type="entry name" value="DUF6311_C"/>
    <property type="match status" value="1"/>
</dbReference>
<dbReference type="AlphaFoldDB" id="A0A4Z1BS81"/>
<dbReference type="OrthoDB" id="1814621at2"/>
<gene>
    <name evidence="4" type="ORF">E4J94_09380</name>
</gene>
<evidence type="ECO:0000259" key="3">
    <source>
        <dbReference type="Pfam" id="PF25853"/>
    </source>
</evidence>
<dbReference type="Proteomes" id="UP000297998">
    <property type="component" value="Unassembled WGS sequence"/>
</dbReference>
<feature type="transmembrane region" description="Helical" evidence="1">
    <location>
        <begin position="368"/>
        <end position="391"/>
    </location>
</feature>
<feature type="transmembrane region" description="Helical" evidence="1">
    <location>
        <begin position="292"/>
        <end position="315"/>
    </location>
</feature>
<comment type="caution">
    <text evidence="4">The sequence shown here is derived from an EMBL/GenBank/DDBJ whole genome shotgun (WGS) entry which is preliminary data.</text>
</comment>
<dbReference type="InterPro" id="IPR058671">
    <property type="entry name" value="DUF6311_C"/>
</dbReference>
<dbReference type="EMBL" id="SRPE01000006">
    <property type="protein sequence ID" value="TGN26652.1"/>
    <property type="molecule type" value="Genomic_DNA"/>
</dbReference>
<keyword evidence="1" id="KW-1133">Transmembrane helix</keyword>
<feature type="domain" description="DUF6311" evidence="3">
    <location>
        <begin position="438"/>
        <end position="546"/>
    </location>
</feature>
<keyword evidence="5" id="KW-1185">Reference proteome</keyword>
<keyword evidence="1" id="KW-0812">Transmembrane</keyword>
<protein>
    <recommendedName>
        <fullName evidence="6">Membrane protein 6-pyruvoyl-tetrahydropterin synthase-related domain-containing protein</fullName>
    </recommendedName>
</protein>
<evidence type="ECO:0000313" key="5">
    <source>
        <dbReference type="Proteomes" id="UP000297998"/>
    </source>
</evidence>
<feature type="transmembrane region" description="Helical" evidence="1">
    <location>
        <begin position="7"/>
        <end position="27"/>
    </location>
</feature>
<dbReference type="RefSeq" id="WP_135835560.1">
    <property type="nucleotide sequence ID" value="NZ_SRPE01000006.1"/>
</dbReference>
<feature type="transmembrane region" description="Helical" evidence="1">
    <location>
        <begin position="101"/>
        <end position="120"/>
    </location>
</feature>
<dbReference type="Pfam" id="PF19830">
    <property type="entry name" value="DUF6311"/>
    <property type="match status" value="1"/>
</dbReference>
<feature type="transmembrane region" description="Helical" evidence="1">
    <location>
        <begin position="327"/>
        <end position="348"/>
    </location>
</feature>
<dbReference type="InterPro" id="IPR046278">
    <property type="entry name" value="DUF6311"/>
</dbReference>
<accession>A0A4Z1BS81</accession>
<evidence type="ECO:0000256" key="1">
    <source>
        <dbReference type="SAM" id="Phobius"/>
    </source>
</evidence>